<evidence type="ECO:0000256" key="1">
    <source>
        <dbReference type="ARBA" id="ARBA00022722"/>
    </source>
</evidence>
<keyword evidence="1" id="KW-0540">Nuclease</keyword>
<comment type="caution">
    <text evidence="2">The sequence shown here is derived from an EMBL/GenBank/DDBJ whole genome shotgun (WGS) entry which is preliminary data.</text>
</comment>
<name>A0AAN8J7F9_PATCE</name>
<dbReference type="AlphaFoldDB" id="A0AAN8J7F9"/>
<organism evidence="2 3">
    <name type="scientific">Patella caerulea</name>
    <name type="common">Rayed Mediterranean limpet</name>
    <dbReference type="NCBI Taxonomy" id="87958"/>
    <lineage>
        <taxon>Eukaryota</taxon>
        <taxon>Metazoa</taxon>
        <taxon>Spiralia</taxon>
        <taxon>Lophotrochozoa</taxon>
        <taxon>Mollusca</taxon>
        <taxon>Gastropoda</taxon>
        <taxon>Patellogastropoda</taxon>
        <taxon>Patelloidea</taxon>
        <taxon>Patellidae</taxon>
        <taxon>Patella</taxon>
    </lineage>
</organism>
<keyword evidence="1" id="KW-0378">Hydrolase</keyword>
<reference evidence="2 3" key="1">
    <citation type="submission" date="2024-01" db="EMBL/GenBank/DDBJ databases">
        <title>The genome of the rayed Mediterranean limpet Patella caerulea (Linnaeus, 1758).</title>
        <authorList>
            <person name="Anh-Thu Weber A."/>
            <person name="Halstead-Nussloch G."/>
        </authorList>
    </citation>
    <scope>NUCLEOTIDE SEQUENCE [LARGE SCALE GENOMIC DNA]</scope>
    <source>
        <strain evidence="2">AATW-2023a</strain>
        <tissue evidence="2">Whole specimen</tissue>
    </source>
</reference>
<evidence type="ECO:0000313" key="2">
    <source>
        <dbReference type="EMBL" id="KAK6171932.1"/>
    </source>
</evidence>
<gene>
    <name evidence="2" type="ORF">SNE40_018352</name>
</gene>
<dbReference type="InterPro" id="IPR022894">
    <property type="entry name" value="Oligoribonuclease"/>
</dbReference>
<dbReference type="PANTHER" id="PTHR11046:SF25">
    <property type="match status" value="1"/>
</dbReference>
<proteinExistence type="predicted"/>
<protein>
    <submittedName>
        <fullName evidence="2">Uncharacterized protein</fullName>
    </submittedName>
</protein>
<accession>A0AAN8J7F9</accession>
<dbReference type="Proteomes" id="UP001347796">
    <property type="component" value="Unassembled WGS sequence"/>
</dbReference>
<dbReference type="GO" id="GO:0000175">
    <property type="term" value="F:3'-5'-RNA exonuclease activity"/>
    <property type="evidence" value="ECO:0007669"/>
    <property type="project" value="InterPro"/>
</dbReference>
<keyword evidence="3" id="KW-1185">Reference proteome</keyword>
<dbReference type="EMBL" id="JAZGQO010000013">
    <property type="protein sequence ID" value="KAK6171932.1"/>
    <property type="molecule type" value="Genomic_DNA"/>
</dbReference>
<evidence type="ECO:0000313" key="3">
    <source>
        <dbReference type="Proteomes" id="UP001347796"/>
    </source>
</evidence>
<dbReference type="PANTHER" id="PTHR11046">
    <property type="entry name" value="OLIGORIBONUCLEASE, MITOCHONDRIAL"/>
    <property type="match status" value="1"/>
</dbReference>
<sequence>MSDRAATEKKFHGLLKEYREDILPSIYSNWESLIETEQDSYSSMNNFYCGLHCLVNMAETAQKMLLTVEKEELENAGISASAETSKFVSTGESGAVRMIITTTKCLSRG</sequence>